<keyword evidence="1" id="KW-0732">Signal</keyword>
<protein>
    <recommendedName>
        <fullName evidence="4">Secreted protein</fullName>
    </recommendedName>
</protein>
<dbReference type="Proteomes" id="UP000439113">
    <property type="component" value="Unassembled WGS sequence"/>
</dbReference>
<accession>A0A6N8DLL1</accession>
<organism evidence="2 3">
    <name type="scientific">Rhodoblastus acidophilus</name>
    <name type="common">Rhodopseudomonas acidophila</name>
    <dbReference type="NCBI Taxonomy" id="1074"/>
    <lineage>
        <taxon>Bacteria</taxon>
        <taxon>Pseudomonadati</taxon>
        <taxon>Pseudomonadota</taxon>
        <taxon>Alphaproteobacteria</taxon>
        <taxon>Hyphomicrobiales</taxon>
        <taxon>Rhodoblastaceae</taxon>
        <taxon>Rhodoblastus</taxon>
    </lineage>
</organism>
<proteinExistence type="predicted"/>
<sequence length="112" mass="12741">MFGNFVRLSTVCVALIGAATLASEARAQIRTANGVAYYDVDPGPIDPGTFWTSGQYKYDPNAYMDRTRWDAGRPMKVYAPHAGKTNCVFRQRVVFDDWDFRHPYVQVCRKPE</sequence>
<evidence type="ECO:0008006" key="4">
    <source>
        <dbReference type="Google" id="ProtNLM"/>
    </source>
</evidence>
<dbReference type="AlphaFoldDB" id="A0A6N8DLL1"/>
<dbReference type="EMBL" id="WNKS01000006">
    <property type="protein sequence ID" value="MTV31228.1"/>
    <property type="molecule type" value="Genomic_DNA"/>
</dbReference>
<evidence type="ECO:0000256" key="1">
    <source>
        <dbReference type="SAM" id="SignalP"/>
    </source>
</evidence>
<feature type="signal peptide" evidence="1">
    <location>
        <begin position="1"/>
        <end position="27"/>
    </location>
</feature>
<evidence type="ECO:0000313" key="3">
    <source>
        <dbReference type="Proteomes" id="UP000439113"/>
    </source>
</evidence>
<name>A0A6N8DLL1_RHOAC</name>
<dbReference type="RefSeq" id="WP_155445913.1">
    <property type="nucleotide sequence ID" value="NZ_JAOQNR010000006.1"/>
</dbReference>
<comment type="caution">
    <text evidence="2">The sequence shown here is derived from an EMBL/GenBank/DDBJ whole genome shotgun (WGS) entry which is preliminary data.</text>
</comment>
<evidence type="ECO:0000313" key="2">
    <source>
        <dbReference type="EMBL" id="MTV31228.1"/>
    </source>
</evidence>
<dbReference type="OrthoDB" id="7801681at2"/>
<gene>
    <name evidence="2" type="ORF">GJ654_09495</name>
</gene>
<reference evidence="2 3" key="1">
    <citation type="submission" date="2019-11" db="EMBL/GenBank/DDBJ databases">
        <title>Whole-genome sequence of a Rhodoblastus acidophilus DSM 142.</title>
        <authorList>
            <person name="Kyndt J.A."/>
            <person name="Meyer T.E."/>
        </authorList>
    </citation>
    <scope>NUCLEOTIDE SEQUENCE [LARGE SCALE GENOMIC DNA]</scope>
    <source>
        <strain evidence="2 3">DSM 142</strain>
    </source>
</reference>
<feature type="chain" id="PRO_5026967351" description="Secreted protein" evidence="1">
    <location>
        <begin position="28"/>
        <end position="112"/>
    </location>
</feature>